<accession>A0A926CYT1</accession>
<dbReference type="Pfam" id="PF12663">
    <property type="entry name" value="DUF3788"/>
    <property type="match status" value="1"/>
</dbReference>
<gene>
    <name evidence="1" type="ORF">H8699_03280</name>
</gene>
<dbReference type="InterPro" id="IPR024265">
    <property type="entry name" value="DUF3788"/>
</dbReference>
<reference evidence="1" key="1">
    <citation type="submission" date="2020-08" db="EMBL/GenBank/DDBJ databases">
        <title>Genome public.</title>
        <authorList>
            <person name="Liu C."/>
            <person name="Sun Q."/>
        </authorList>
    </citation>
    <scope>NUCLEOTIDE SEQUENCE</scope>
    <source>
        <strain evidence="1">NSJ-44</strain>
    </source>
</reference>
<sequence length="137" mass="15926">MEKHMPDEKTLRALMGQEKYAAFAAAAAMIEDSYEMETLWGPGGKAGPYELKYRRGGKTLCALYPRENSFGFMMIFGRAEREKFEAMREEFSAETQRVYNEAHTYRDGKWVMFESPAGEHLAEMKRLLAIKRRPNRK</sequence>
<dbReference type="EMBL" id="JACRSO010000001">
    <property type="protein sequence ID" value="MBC8528457.1"/>
    <property type="molecule type" value="Genomic_DNA"/>
</dbReference>
<name>A0A926CYT1_9FIRM</name>
<proteinExistence type="predicted"/>
<comment type="caution">
    <text evidence="1">The sequence shown here is derived from an EMBL/GenBank/DDBJ whole genome shotgun (WGS) entry which is preliminary data.</text>
</comment>
<organism evidence="1 2">
    <name type="scientific">Luoshenia tenuis</name>
    <dbReference type="NCBI Taxonomy" id="2763654"/>
    <lineage>
        <taxon>Bacteria</taxon>
        <taxon>Bacillati</taxon>
        <taxon>Bacillota</taxon>
        <taxon>Clostridia</taxon>
        <taxon>Christensenellales</taxon>
        <taxon>Christensenellaceae</taxon>
        <taxon>Luoshenia</taxon>
    </lineage>
</organism>
<protein>
    <submittedName>
        <fullName evidence="1">DUF3788 domain-containing protein</fullName>
    </submittedName>
</protein>
<evidence type="ECO:0000313" key="1">
    <source>
        <dbReference type="EMBL" id="MBC8528457.1"/>
    </source>
</evidence>
<dbReference type="AlphaFoldDB" id="A0A926CYT1"/>
<evidence type="ECO:0000313" key="2">
    <source>
        <dbReference type="Proteomes" id="UP000654279"/>
    </source>
</evidence>
<dbReference type="Proteomes" id="UP000654279">
    <property type="component" value="Unassembled WGS sequence"/>
</dbReference>
<keyword evidence="2" id="KW-1185">Reference proteome</keyword>
<dbReference type="RefSeq" id="WP_249284463.1">
    <property type="nucleotide sequence ID" value="NZ_JACRSO010000001.1"/>
</dbReference>